<feature type="repeat" description="ANK" evidence="2">
    <location>
        <begin position="1107"/>
        <end position="1139"/>
    </location>
</feature>
<evidence type="ECO:0000313" key="5">
    <source>
        <dbReference type="Proteomes" id="UP000016800"/>
    </source>
</evidence>
<protein>
    <recommendedName>
        <fullName evidence="3">NACHT domain-containing protein</fullName>
    </recommendedName>
</protein>
<dbReference type="PROSITE" id="PS50297">
    <property type="entry name" value="ANK_REP_REGION"/>
    <property type="match status" value="4"/>
</dbReference>
<dbReference type="PANTHER" id="PTHR46082">
    <property type="entry name" value="ATP/GTP-BINDING PROTEIN-RELATED"/>
    <property type="match status" value="1"/>
</dbReference>
<dbReference type="InterPro" id="IPR007111">
    <property type="entry name" value="NACHT_NTPase"/>
</dbReference>
<dbReference type="HOGENOM" id="CLU_000288_34_2_1"/>
<dbReference type="InterPro" id="IPR053137">
    <property type="entry name" value="NLR-like"/>
</dbReference>
<dbReference type="InterPro" id="IPR056884">
    <property type="entry name" value="NPHP3-like_N"/>
</dbReference>
<dbReference type="SUPFAM" id="SSF48403">
    <property type="entry name" value="Ankyrin repeat"/>
    <property type="match status" value="1"/>
</dbReference>
<proteinExistence type="predicted"/>
<dbReference type="RefSeq" id="XP_023431663.1">
    <property type="nucleotide sequence ID" value="XM_023578696.1"/>
</dbReference>
<evidence type="ECO:0000256" key="1">
    <source>
        <dbReference type="ARBA" id="ARBA00022737"/>
    </source>
</evidence>
<dbReference type="PROSITE" id="PS50088">
    <property type="entry name" value="ANK_REPEAT"/>
    <property type="match status" value="6"/>
</dbReference>
<evidence type="ECO:0000259" key="3">
    <source>
        <dbReference type="PROSITE" id="PS50837"/>
    </source>
</evidence>
<feature type="repeat" description="ANK" evidence="2">
    <location>
        <begin position="1017"/>
        <end position="1049"/>
    </location>
</feature>
<dbReference type="EMBL" id="HF679028">
    <property type="protein sequence ID" value="CCT69583.1"/>
    <property type="molecule type" value="Genomic_DNA"/>
</dbReference>
<dbReference type="SMART" id="SM00248">
    <property type="entry name" value="ANK"/>
    <property type="match status" value="9"/>
</dbReference>
<dbReference type="AlphaFoldDB" id="S0EAV7"/>
<dbReference type="Proteomes" id="UP000016800">
    <property type="component" value="Chromosome VI"/>
</dbReference>
<name>S0EAV7_GIBF5</name>
<keyword evidence="1" id="KW-0677">Repeat</keyword>
<feature type="repeat" description="ANK" evidence="2">
    <location>
        <begin position="1050"/>
        <end position="1082"/>
    </location>
</feature>
<dbReference type="Gene3D" id="3.40.50.1580">
    <property type="entry name" value="Nucleoside phosphorylase domain"/>
    <property type="match status" value="1"/>
</dbReference>
<dbReference type="GO" id="GO:0009116">
    <property type="term" value="P:nucleoside metabolic process"/>
    <property type="evidence" value="ECO:0007669"/>
    <property type="project" value="InterPro"/>
</dbReference>
<dbReference type="Gene3D" id="3.40.50.300">
    <property type="entry name" value="P-loop containing nucleotide triphosphate hydrolases"/>
    <property type="match status" value="1"/>
</dbReference>
<sequence length="1207" mass="133844">MPEVEEYTIGWICALTKELIAAKAFLDVLHDPVDNAAINDDNNYTLGSIGKHNVVIAVLPYGQYGLVNAAAGLKDMTRTFSNLRAVLMVGIGGGVPGTEDIRLGDIVVGSVGRNNSGVIQYDYGRAVQGKEFAVTGHLNQPPMAFLTAMSALHATYEMEGHSIQSNIDKALRKYKRLEKKYERPAASTDRLYEANFVHGEGEGIDCNQSCGDDNLLHRDERGDDESNPAIHCGLIASGNSLMKDALLRDKLAAKHGILCFEMEAAGLMNHFPCVVIRGICDYSDSHKNNDWQGYAAMVAAAYAKDLLLQVAPSSLLKEERIESLLRQLHDKVEDIYQITSESKRYIKSLSSSIHDDAISKWLNAADPSVDHNKAHQTCHPGTGQWLLNNPRYRTWKSQNGSFLWLNGNSGTGKSILSSIVIESLRSSPPPGLGGCTVLYFYITFTDSRKRSLDAILRSFISQLYSNRQESRHPITSLYSKYGCGNSQATLEQLKSTFREMMSAMGEVFIVIDALDEYQNRRTRGDDLFSWIQSLCNELVNTHILVTSRPESDIKTFIEAWADSESIISLITENVGRDISEYVRDVVNNSTSFCRWHGHTLTLDNIVNTLTTKADGVFRWVALQLERLKDCINSEEVNTTLQTLPTTLHETYHRALNNLTSTRKKYVIRILQFLAYSDIELELEAAVDALTVDVTAPPGSRFTTEDRMPLPVEISSLCSTLFFAVSTTQHNRLLGRPRSRVAVLQLAHSSVKDFILSCPKNEFDGLLIESTARLTIIEICLIYFLEMDYSLLQEDLIRTHHLLAFAAETWRDEACCREPRLDTFSHLSIELFSNDSLFKRWRILVNKYPKGLISLSCSSPEQDQMFYASWSGDENCVTELLDSSATGDKTTWRLNQALLVASEFGHLGAVMRLLREGADVNAKGRVCSVLCSAVYGGHKDVIALLIQEGADVDAQEGIYDIASQVGRLDIVDLLISEGADVKSESDMATALYCASDHGRLDIVMYLVEKGADVNAQTCSGTALQAASASGHLDIVIFLLEKGADIDAHVGMNYNALQRACRSGHLDIVNHLLAKGADVNDKREEYNDPFIDYLYLSQPRPFLRPDEENIGRPLHLASYFGHSDIVARLVEEGADLNARGGCYGTATCAAASAGHFNIVKRLVEEGADMNSPAGHYEDGHQAAPTSQQSRMIEIFQRSNTMKAYNQSLY</sequence>
<dbReference type="InterPro" id="IPR036770">
    <property type="entry name" value="Ankyrin_rpt-contain_sf"/>
</dbReference>
<dbReference type="GeneID" id="35398959"/>
<dbReference type="Pfam" id="PF12796">
    <property type="entry name" value="Ank_2"/>
    <property type="match status" value="4"/>
</dbReference>
<dbReference type="GO" id="GO:0003824">
    <property type="term" value="F:catalytic activity"/>
    <property type="evidence" value="ECO:0007669"/>
    <property type="project" value="InterPro"/>
</dbReference>
<dbReference type="STRING" id="1279085.S0EAV7"/>
<dbReference type="PROSITE" id="PS50837">
    <property type="entry name" value="NACHT"/>
    <property type="match status" value="1"/>
</dbReference>
<keyword evidence="2" id="KW-0040">ANK repeat</keyword>
<accession>S0EAV7</accession>
<feature type="repeat" description="ANK" evidence="2">
    <location>
        <begin position="985"/>
        <end position="1017"/>
    </location>
</feature>
<evidence type="ECO:0000313" key="4">
    <source>
        <dbReference type="EMBL" id="CCT69583.1"/>
    </source>
</evidence>
<feature type="repeat" description="ANK" evidence="2">
    <location>
        <begin position="892"/>
        <end position="924"/>
    </location>
</feature>
<dbReference type="SUPFAM" id="SSF52540">
    <property type="entry name" value="P-loop containing nucleoside triphosphate hydrolases"/>
    <property type="match status" value="1"/>
</dbReference>
<feature type="domain" description="NACHT" evidence="3">
    <location>
        <begin position="401"/>
        <end position="551"/>
    </location>
</feature>
<feature type="repeat" description="ANK" evidence="2">
    <location>
        <begin position="927"/>
        <end position="956"/>
    </location>
</feature>
<dbReference type="PANTHER" id="PTHR46082:SF11">
    <property type="entry name" value="AAA+ ATPASE DOMAIN-CONTAINING PROTEIN-RELATED"/>
    <property type="match status" value="1"/>
</dbReference>
<dbReference type="SUPFAM" id="SSF53167">
    <property type="entry name" value="Purine and uridine phosphorylases"/>
    <property type="match status" value="1"/>
</dbReference>
<keyword evidence="5" id="KW-1185">Reference proteome</keyword>
<dbReference type="Pfam" id="PF24883">
    <property type="entry name" value="NPHP3_N"/>
    <property type="match status" value="1"/>
</dbReference>
<evidence type="ECO:0000256" key="2">
    <source>
        <dbReference type="PROSITE-ProRule" id="PRU00023"/>
    </source>
</evidence>
<dbReference type="InterPro" id="IPR027417">
    <property type="entry name" value="P-loop_NTPase"/>
</dbReference>
<dbReference type="VEuPathDB" id="FungiDB:FFUJ_05480"/>
<dbReference type="InterPro" id="IPR035994">
    <property type="entry name" value="Nucleoside_phosphorylase_sf"/>
</dbReference>
<reference evidence="5" key="1">
    <citation type="journal article" date="2013" name="PLoS Pathog.">
        <title>Deciphering the cryptic genome: genome-wide analyses of the rice pathogen Fusarium fujikuroi reveal complex regulation of secondary metabolism and novel metabolites.</title>
        <authorList>
            <person name="Wiemann P."/>
            <person name="Sieber C.M."/>
            <person name="von Bargen K.W."/>
            <person name="Studt L."/>
            <person name="Niehaus E.M."/>
            <person name="Espino J.J."/>
            <person name="Huss K."/>
            <person name="Michielse C.B."/>
            <person name="Albermann S."/>
            <person name="Wagner D."/>
            <person name="Bergner S.V."/>
            <person name="Connolly L.R."/>
            <person name="Fischer A."/>
            <person name="Reuter G."/>
            <person name="Kleigrewe K."/>
            <person name="Bald T."/>
            <person name="Wingfield B.D."/>
            <person name="Ophir R."/>
            <person name="Freeman S."/>
            <person name="Hippler M."/>
            <person name="Smith K.M."/>
            <person name="Brown D.W."/>
            <person name="Proctor R.H."/>
            <person name="Munsterkotter M."/>
            <person name="Freitag M."/>
            <person name="Humpf H.U."/>
            <person name="Guldener U."/>
            <person name="Tudzynski B."/>
        </authorList>
    </citation>
    <scope>NUCLEOTIDE SEQUENCE [LARGE SCALE GENOMIC DNA]</scope>
    <source>
        <strain evidence="5">CBS 195.34 / IMI 58289 / NRRL A-6831</strain>
    </source>
</reference>
<dbReference type="InterPro" id="IPR002110">
    <property type="entry name" value="Ankyrin_rpt"/>
</dbReference>
<dbReference type="Gene3D" id="1.25.40.20">
    <property type="entry name" value="Ankyrin repeat-containing domain"/>
    <property type="match status" value="2"/>
</dbReference>
<organism evidence="4 5">
    <name type="scientific">Gibberella fujikuroi (strain CBS 195.34 / IMI 58289 / NRRL A-6831)</name>
    <name type="common">Bakanae and foot rot disease fungus</name>
    <name type="synonym">Fusarium fujikuroi</name>
    <dbReference type="NCBI Taxonomy" id="1279085"/>
    <lineage>
        <taxon>Eukaryota</taxon>
        <taxon>Fungi</taxon>
        <taxon>Dikarya</taxon>
        <taxon>Ascomycota</taxon>
        <taxon>Pezizomycotina</taxon>
        <taxon>Sordariomycetes</taxon>
        <taxon>Hypocreomycetidae</taxon>
        <taxon>Hypocreales</taxon>
        <taxon>Nectriaceae</taxon>
        <taxon>Fusarium</taxon>
        <taxon>Fusarium fujikuroi species complex</taxon>
    </lineage>
</organism>
<gene>
    <name evidence="4" type="ORF">FFUJ_05480</name>
</gene>